<reference evidence="6 7" key="1">
    <citation type="submission" date="2015-04" db="EMBL/GenBank/DDBJ databases">
        <title>Complete genome sequence of Lactobacillus salivarius Ren, a probiotic strain with antitumor activity.</title>
        <authorList>
            <person name="Sun E."/>
            <person name="Zhao L."/>
            <person name="Liu S."/>
            <person name="Zhang M."/>
            <person name="Guo H."/>
            <person name="Ren F."/>
        </authorList>
    </citation>
    <scope>NUCLEOTIDE SEQUENCE [LARGE SCALE GENOMIC DNA]</scope>
    <source>
        <strain evidence="6 7">Ren</strain>
        <plasmid evidence="6 7">pR1</plasmid>
    </source>
</reference>
<dbReference type="EC" id="4.2.1.10" evidence="5"/>
<feature type="binding site" evidence="5">
    <location>
        <position position="86"/>
    </location>
    <ligand>
        <name>3-dehydroquinate</name>
        <dbReference type="ChEBI" id="CHEBI:32364"/>
    </ligand>
</feature>
<comment type="subunit">
    <text evidence="5">Homodimer.</text>
</comment>
<dbReference type="InterPro" id="IPR018508">
    <property type="entry name" value="3-dehydroquinate_DH_AS"/>
</dbReference>
<feature type="active site" description="Proton donor/acceptor" evidence="5">
    <location>
        <position position="147"/>
    </location>
</feature>
<feature type="binding site" evidence="5">
    <location>
        <position position="216"/>
    </location>
    <ligand>
        <name>3-dehydroquinate</name>
        <dbReference type="ChEBI" id="CHEBI:32364"/>
    </ligand>
</feature>
<organism evidence="6 7">
    <name type="scientific">Ligilactobacillus salivarius str. Ren</name>
    <dbReference type="NCBI Taxonomy" id="1194971"/>
    <lineage>
        <taxon>Bacteria</taxon>
        <taxon>Bacillati</taxon>
        <taxon>Bacillota</taxon>
        <taxon>Bacilli</taxon>
        <taxon>Lactobacillales</taxon>
        <taxon>Lactobacillaceae</taxon>
        <taxon>Ligilactobacillus</taxon>
    </lineage>
</organism>
<dbReference type="PANTHER" id="PTHR43699:SF1">
    <property type="entry name" value="3-DEHYDROQUINATE DEHYDRATASE"/>
    <property type="match status" value="1"/>
</dbReference>
<feature type="binding site" evidence="5">
    <location>
        <begin position="50"/>
        <end position="52"/>
    </location>
    <ligand>
        <name>3-dehydroquinate</name>
        <dbReference type="ChEBI" id="CHEBI:32364"/>
    </ligand>
</feature>
<dbReference type="PANTHER" id="PTHR43699">
    <property type="entry name" value="3-DEHYDROQUINATE DEHYDRATASE"/>
    <property type="match status" value="1"/>
</dbReference>
<proteinExistence type="inferred from homology"/>
<comment type="caution">
    <text evidence="5">Lacks conserved residue(s) required for the propagation of feature annotation.</text>
</comment>
<dbReference type="Proteomes" id="UP000035027">
    <property type="component" value="Plasmid pR1"/>
</dbReference>
<dbReference type="NCBIfam" id="TIGR01093">
    <property type="entry name" value="aroD"/>
    <property type="match status" value="1"/>
</dbReference>
<dbReference type="SUPFAM" id="SSF51569">
    <property type="entry name" value="Aldolase"/>
    <property type="match status" value="1"/>
</dbReference>
<evidence type="ECO:0000256" key="2">
    <source>
        <dbReference type="ARBA" id="ARBA00023141"/>
    </source>
</evidence>
<keyword evidence="2 5" id="KW-0057">Aromatic amino acid biosynthesis</keyword>
<dbReference type="InterPro" id="IPR050146">
    <property type="entry name" value="Type-I_3-dehydroquinase"/>
</dbReference>
<dbReference type="FunFam" id="3.20.20.70:FF:000047">
    <property type="entry name" value="3-dehydroquinate dehydratase"/>
    <property type="match status" value="1"/>
</dbReference>
<geneLocation type="plasmid" evidence="6 7">
    <name>pR1</name>
</geneLocation>
<accession>A0A0F7PVV0</accession>
<comment type="pathway">
    <text evidence="5">Metabolic intermediate biosynthesis; chorismate biosynthesis; chorismate from D-erythrose 4-phosphate and phosphoenolpyruvate: step 3/7.</text>
</comment>
<keyword evidence="4 5" id="KW-0704">Schiff base</keyword>
<dbReference type="GO" id="GO:0009073">
    <property type="term" value="P:aromatic amino acid family biosynthetic process"/>
    <property type="evidence" value="ECO:0007669"/>
    <property type="project" value="UniProtKB-KW"/>
</dbReference>
<sequence>MNLMRIVKVRNVEFGTGRPKIAVPITGKSSDDIIKQAETIMSSDNADLIEWRIDFFDQVEDAEKLVETAKKLRQVMGEMPLLTTFRTHFEGGVKELSEEEYFDICRVLIKEKATDLLDLELFRKTSKLKEIIAEAHENNIYIIMSNHDFDKTPATSELERRLTLMKTYGADIAKIAVMPNSARDVLNLLLATDNMKYKLNCPLITMAMGDLGKVTRISGEVFGSCLTFGTVGDASAPGQIESTNLKGILNTLKLD</sequence>
<dbReference type="CDD" id="cd00502">
    <property type="entry name" value="DHQase_I"/>
    <property type="match status" value="1"/>
</dbReference>
<dbReference type="Pfam" id="PF01487">
    <property type="entry name" value="DHquinase_I"/>
    <property type="match status" value="1"/>
</dbReference>
<evidence type="ECO:0000256" key="5">
    <source>
        <dbReference type="HAMAP-Rule" id="MF_00214"/>
    </source>
</evidence>
<dbReference type="UniPathway" id="UPA00053">
    <property type="reaction ID" value="UER00086"/>
</dbReference>
<keyword evidence="6" id="KW-0614">Plasmid</keyword>
<comment type="similarity">
    <text evidence="5">Belongs to the type-I 3-dehydroquinase family.</text>
</comment>
<evidence type="ECO:0000313" key="6">
    <source>
        <dbReference type="EMBL" id="AKI05267.1"/>
    </source>
</evidence>
<protein>
    <recommendedName>
        <fullName evidence="5">3-dehydroquinate dehydratase</fullName>
        <shortName evidence="5">3-dehydroquinase</shortName>
        <ecNumber evidence="5">4.2.1.10</ecNumber>
    </recommendedName>
    <alternativeName>
        <fullName evidence="5">Type I DHQase</fullName>
    </alternativeName>
    <alternativeName>
        <fullName evidence="5">Type I dehydroquinase</fullName>
        <shortName evidence="5">DHQ1</shortName>
    </alternativeName>
</protein>
<feature type="active site" description="Schiff-base intermediate with substrate" evidence="5">
    <location>
        <position position="174"/>
    </location>
</feature>
<dbReference type="Gene3D" id="3.20.20.70">
    <property type="entry name" value="Aldolase class I"/>
    <property type="match status" value="1"/>
</dbReference>
<dbReference type="GO" id="GO:0009423">
    <property type="term" value="P:chorismate biosynthetic process"/>
    <property type="evidence" value="ECO:0007669"/>
    <property type="project" value="UniProtKB-UniRule"/>
</dbReference>
<dbReference type="EMBL" id="CP011404">
    <property type="protein sequence ID" value="AKI05267.1"/>
    <property type="molecule type" value="Genomic_DNA"/>
</dbReference>
<keyword evidence="5" id="KW-0028">Amino-acid biosynthesis</keyword>
<dbReference type="PROSITE" id="PS01028">
    <property type="entry name" value="DEHYDROQUINASE_I"/>
    <property type="match status" value="1"/>
</dbReference>
<dbReference type="PATRIC" id="fig|1194971.3.peg.1734"/>
<keyword evidence="3 5" id="KW-0456">Lyase</keyword>
<dbReference type="GO" id="GO:0046279">
    <property type="term" value="P:3,4-dihydroxybenzoate biosynthetic process"/>
    <property type="evidence" value="ECO:0007669"/>
    <property type="project" value="UniProtKB-ARBA"/>
</dbReference>
<evidence type="ECO:0000256" key="3">
    <source>
        <dbReference type="ARBA" id="ARBA00023239"/>
    </source>
</evidence>
<dbReference type="GO" id="GO:0008652">
    <property type="term" value="P:amino acid biosynthetic process"/>
    <property type="evidence" value="ECO:0007669"/>
    <property type="project" value="UniProtKB-KW"/>
</dbReference>
<evidence type="ECO:0000256" key="4">
    <source>
        <dbReference type="ARBA" id="ARBA00023270"/>
    </source>
</evidence>
<feature type="binding site" evidence="5">
    <location>
        <position position="239"/>
    </location>
    <ligand>
        <name>3-dehydroquinate</name>
        <dbReference type="ChEBI" id="CHEBI:32364"/>
    </ligand>
</feature>
<comment type="function">
    <text evidence="5">Involved in the third step of the chorismate pathway, which leads to the biosynthesis of aromatic amino acids. Catalyzes the cis-dehydration of 3-dehydroquinate (DHQ) and introduces the first double bond of the aromatic ring to yield 3-dehydroshikimate.</text>
</comment>
<name>A0A0F7PVV0_9LACO</name>
<feature type="binding site" evidence="5">
    <location>
        <position position="235"/>
    </location>
    <ligand>
        <name>3-dehydroquinate</name>
        <dbReference type="ChEBI" id="CHEBI:32364"/>
    </ligand>
</feature>
<comment type="catalytic activity">
    <reaction evidence="1 5">
        <text>3-dehydroquinate = 3-dehydroshikimate + H2O</text>
        <dbReference type="Rhea" id="RHEA:21096"/>
        <dbReference type="ChEBI" id="CHEBI:15377"/>
        <dbReference type="ChEBI" id="CHEBI:16630"/>
        <dbReference type="ChEBI" id="CHEBI:32364"/>
        <dbReference type="EC" id="4.2.1.10"/>
    </reaction>
</comment>
<dbReference type="GO" id="GO:0003855">
    <property type="term" value="F:3-dehydroquinate dehydratase activity"/>
    <property type="evidence" value="ECO:0007669"/>
    <property type="project" value="UniProtKB-UniRule"/>
</dbReference>
<dbReference type="InterPro" id="IPR013785">
    <property type="entry name" value="Aldolase_TIM"/>
</dbReference>
<gene>
    <name evidence="5" type="primary">aroD</name>
    <name evidence="6" type="ORF">LsR_01749</name>
</gene>
<dbReference type="HAMAP" id="MF_00214">
    <property type="entry name" value="AroD"/>
    <property type="match status" value="1"/>
</dbReference>
<dbReference type="AlphaFoldDB" id="A0A0F7PVV0"/>
<dbReference type="InterPro" id="IPR001381">
    <property type="entry name" value="DHquinase_I"/>
</dbReference>
<evidence type="ECO:0000313" key="7">
    <source>
        <dbReference type="Proteomes" id="UP000035027"/>
    </source>
</evidence>
<evidence type="ECO:0000256" key="1">
    <source>
        <dbReference type="ARBA" id="ARBA00001864"/>
    </source>
</evidence>